<dbReference type="GO" id="GO:0007166">
    <property type="term" value="P:cell surface receptor signaling pathway"/>
    <property type="evidence" value="ECO:0007669"/>
    <property type="project" value="TreeGrafter"/>
</dbReference>
<dbReference type="GeneTree" id="ENSGT00940000163711"/>
<keyword evidence="1" id="KW-0732">Signal</keyword>
<reference evidence="4 5" key="1">
    <citation type="journal article" date="2014" name="Nature">
        <title>The genomic substrate for adaptive radiation in African cichlid fish.</title>
        <authorList>
            <person name="Brawand D."/>
            <person name="Wagner C.E."/>
            <person name="Li Y.I."/>
            <person name="Malinsky M."/>
            <person name="Keller I."/>
            <person name="Fan S."/>
            <person name="Simakov O."/>
            <person name="Ng A.Y."/>
            <person name="Lim Z.W."/>
            <person name="Bezault E."/>
            <person name="Turner-Maier J."/>
            <person name="Johnson J."/>
            <person name="Alcazar R."/>
            <person name="Noh H.J."/>
            <person name="Russell P."/>
            <person name="Aken B."/>
            <person name="Alfoldi J."/>
            <person name="Amemiya C."/>
            <person name="Azzouzi N."/>
            <person name="Baroiller J.F."/>
            <person name="Barloy-Hubler F."/>
            <person name="Berlin A."/>
            <person name="Bloomquist R."/>
            <person name="Carleton K.L."/>
            <person name="Conte M.A."/>
            <person name="D'Cotta H."/>
            <person name="Eshel O."/>
            <person name="Gaffney L."/>
            <person name="Galibert F."/>
            <person name="Gante H.F."/>
            <person name="Gnerre S."/>
            <person name="Greuter L."/>
            <person name="Guyon R."/>
            <person name="Haddad N.S."/>
            <person name="Haerty W."/>
            <person name="Harris R.M."/>
            <person name="Hofmann H.A."/>
            <person name="Hourlier T."/>
            <person name="Hulata G."/>
            <person name="Jaffe D.B."/>
            <person name="Lara M."/>
            <person name="Lee A.P."/>
            <person name="MacCallum I."/>
            <person name="Mwaiko S."/>
            <person name="Nikaido M."/>
            <person name="Nishihara H."/>
            <person name="Ozouf-Costaz C."/>
            <person name="Penman D.J."/>
            <person name="Przybylski D."/>
            <person name="Rakotomanga M."/>
            <person name="Renn S.C.P."/>
            <person name="Ribeiro F.J."/>
            <person name="Ron M."/>
            <person name="Salzburger W."/>
            <person name="Sanchez-Pulido L."/>
            <person name="Santos M.E."/>
            <person name="Searle S."/>
            <person name="Sharpe T."/>
            <person name="Swofford R."/>
            <person name="Tan F.J."/>
            <person name="Williams L."/>
            <person name="Young S."/>
            <person name="Yin S."/>
            <person name="Okada N."/>
            <person name="Kocher T.D."/>
            <person name="Miska E.A."/>
            <person name="Lander E.S."/>
            <person name="Venkatesh B."/>
            <person name="Fernald R.D."/>
            <person name="Meyer A."/>
            <person name="Ponting C.P."/>
            <person name="Streelman J.T."/>
            <person name="Lindblad-Toh K."/>
            <person name="Seehausen O."/>
            <person name="Di Palma F."/>
        </authorList>
    </citation>
    <scope>NUCLEOTIDE SEQUENCE</scope>
</reference>
<dbReference type="PANTHER" id="PTHR11481">
    <property type="entry name" value="IMMUNOGLOBULIN FC RECEPTOR"/>
    <property type="match status" value="1"/>
</dbReference>
<dbReference type="InterPro" id="IPR050488">
    <property type="entry name" value="Ig_Fc_receptor"/>
</dbReference>
<feature type="domain" description="Immunoglobulin" evidence="3">
    <location>
        <begin position="112"/>
        <end position="188"/>
    </location>
</feature>
<dbReference type="Ensembl" id="ENSMZET00005038795.1">
    <property type="protein sequence ID" value="ENSMZEP00005037488.1"/>
    <property type="gene ID" value="ENSMZEG00005027956.1"/>
</dbReference>
<evidence type="ECO:0000256" key="2">
    <source>
        <dbReference type="ARBA" id="ARBA00023157"/>
    </source>
</evidence>
<dbReference type="STRING" id="106582.ENSMZEP00005037488"/>
<evidence type="ECO:0000259" key="3">
    <source>
        <dbReference type="SMART" id="SM00409"/>
    </source>
</evidence>
<evidence type="ECO:0000313" key="4">
    <source>
        <dbReference type="Ensembl" id="ENSMZEP00005037488.1"/>
    </source>
</evidence>
<dbReference type="GO" id="GO:0004888">
    <property type="term" value="F:transmembrane signaling receptor activity"/>
    <property type="evidence" value="ECO:0007669"/>
    <property type="project" value="TreeGrafter"/>
</dbReference>
<sequence>MNLPDSFFILTLTARLTVSPSSSQIFKGDFVSLSCEEDDSSAGWTLRRNTNIGNTTQCGDGWGKLVNSSCNISYIIPSDSGVYWCESREGPISNMVNLTVTGKLSVWMILQSPVLPVMEGDDVTLLCKTKTTPSNLPAAFYKDGSLIRKQPTGHMTIQHVSRSDEGLYKYVCVLCSVCLFMIFKIVLSNPANNCDLFKILFLKPQQLLPVIPINCCLTLMKALTAVCHAHGTVHVVRTFPCCRFGLL</sequence>
<dbReference type="InterPro" id="IPR003599">
    <property type="entry name" value="Ig_sub"/>
</dbReference>
<proteinExistence type="predicted"/>
<dbReference type="AlphaFoldDB" id="A0A3P9DT80"/>
<dbReference type="InterPro" id="IPR013783">
    <property type="entry name" value="Ig-like_fold"/>
</dbReference>
<name>A0A3P9DT80_9CICH</name>
<organism evidence="4 5">
    <name type="scientific">Maylandia zebra</name>
    <name type="common">zebra mbuna</name>
    <dbReference type="NCBI Taxonomy" id="106582"/>
    <lineage>
        <taxon>Eukaryota</taxon>
        <taxon>Metazoa</taxon>
        <taxon>Chordata</taxon>
        <taxon>Craniata</taxon>
        <taxon>Vertebrata</taxon>
        <taxon>Euteleostomi</taxon>
        <taxon>Actinopterygii</taxon>
        <taxon>Neopterygii</taxon>
        <taxon>Teleostei</taxon>
        <taxon>Neoteleostei</taxon>
        <taxon>Acanthomorphata</taxon>
        <taxon>Ovalentaria</taxon>
        <taxon>Cichlomorphae</taxon>
        <taxon>Cichliformes</taxon>
        <taxon>Cichlidae</taxon>
        <taxon>African cichlids</taxon>
        <taxon>Pseudocrenilabrinae</taxon>
        <taxon>Haplochromini</taxon>
        <taxon>Maylandia</taxon>
        <taxon>Maylandia zebra complex</taxon>
    </lineage>
</organism>
<evidence type="ECO:0000256" key="1">
    <source>
        <dbReference type="ARBA" id="ARBA00022729"/>
    </source>
</evidence>
<protein>
    <recommendedName>
        <fullName evidence="3">Immunoglobulin domain-containing protein</fullName>
    </recommendedName>
</protein>
<reference evidence="4" key="3">
    <citation type="submission" date="2025-09" db="UniProtKB">
        <authorList>
            <consortium name="Ensembl"/>
        </authorList>
    </citation>
    <scope>IDENTIFICATION</scope>
</reference>
<dbReference type="SUPFAM" id="SSF48726">
    <property type="entry name" value="Immunoglobulin"/>
    <property type="match status" value="2"/>
</dbReference>
<dbReference type="Gene3D" id="2.60.40.10">
    <property type="entry name" value="Immunoglobulins"/>
    <property type="match status" value="2"/>
</dbReference>
<dbReference type="Proteomes" id="UP000265160">
    <property type="component" value="LG3"/>
</dbReference>
<evidence type="ECO:0000313" key="5">
    <source>
        <dbReference type="Proteomes" id="UP000265160"/>
    </source>
</evidence>
<dbReference type="GO" id="GO:0009897">
    <property type="term" value="C:external side of plasma membrane"/>
    <property type="evidence" value="ECO:0007669"/>
    <property type="project" value="TreeGrafter"/>
</dbReference>
<reference evidence="4" key="2">
    <citation type="submission" date="2025-08" db="UniProtKB">
        <authorList>
            <consortium name="Ensembl"/>
        </authorList>
    </citation>
    <scope>IDENTIFICATION</scope>
</reference>
<dbReference type="GO" id="GO:0006955">
    <property type="term" value="P:immune response"/>
    <property type="evidence" value="ECO:0007669"/>
    <property type="project" value="TreeGrafter"/>
</dbReference>
<dbReference type="InterPro" id="IPR036179">
    <property type="entry name" value="Ig-like_dom_sf"/>
</dbReference>
<keyword evidence="5" id="KW-1185">Reference proteome</keyword>
<accession>A0A3P9DT80</accession>
<dbReference type="SMART" id="SM00409">
    <property type="entry name" value="IG"/>
    <property type="match status" value="2"/>
</dbReference>
<keyword evidence="2" id="KW-1015">Disulfide bond</keyword>
<dbReference type="PANTHER" id="PTHR11481:SF64">
    <property type="entry name" value="FC RECEPTOR-LIKE PROTEIN 4"/>
    <property type="match status" value="1"/>
</dbReference>
<feature type="domain" description="Immunoglobulin" evidence="3">
    <location>
        <begin position="20"/>
        <end position="101"/>
    </location>
</feature>